<dbReference type="InterPro" id="IPR036396">
    <property type="entry name" value="Cyt_P450_sf"/>
</dbReference>
<dbReference type="EMBL" id="JAHRIP010043139">
    <property type="protein sequence ID" value="MEQ2297566.1"/>
    <property type="molecule type" value="Genomic_DNA"/>
</dbReference>
<dbReference type="Gene3D" id="1.10.630.10">
    <property type="entry name" value="Cytochrome P450"/>
    <property type="match status" value="2"/>
</dbReference>
<evidence type="ECO:0000256" key="3">
    <source>
        <dbReference type="ARBA" id="ARBA00022723"/>
    </source>
</evidence>
<proteinExistence type="inferred from homology"/>
<dbReference type="PANTHER" id="PTHR24300">
    <property type="entry name" value="CYTOCHROME P450 508A4-RELATED"/>
    <property type="match status" value="1"/>
</dbReference>
<dbReference type="PRINTS" id="PR00385">
    <property type="entry name" value="P450"/>
</dbReference>
<evidence type="ECO:0000256" key="5">
    <source>
        <dbReference type="SAM" id="Phobius"/>
    </source>
</evidence>
<dbReference type="Proteomes" id="UP001469553">
    <property type="component" value="Unassembled WGS sequence"/>
</dbReference>
<evidence type="ECO:0000256" key="1">
    <source>
        <dbReference type="ARBA" id="ARBA00001971"/>
    </source>
</evidence>
<feature type="transmembrane region" description="Helical" evidence="5">
    <location>
        <begin position="160"/>
        <end position="182"/>
    </location>
</feature>
<evidence type="ECO:0000256" key="4">
    <source>
        <dbReference type="ARBA" id="ARBA00023004"/>
    </source>
</evidence>
<keyword evidence="5" id="KW-0472">Membrane</keyword>
<dbReference type="InterPro" id="IPR050182">
    <property type="entry name" value="Cytochrome_P450_fam2"/>
</dbReference>
<dbReference type="InterPro" id="IPR002401">
    <property type="entry name" value="Cyt_P450_E_grp-I"/>
</dbReference>
<keyword evidence="5" id="KW-0812">Transmembrane</keyword>
<sequence length="189" mass="21996">MLMSLENVTHSKWLKKLAYIMAGKEAGITNTHYHNDNQLVQEELKRVIGDRQVQVEDRQNLPFTDAVIHETQRLGNVIPLLFFHRANQNITFQGYFIEKPAHFLNKDGKFFKRDAFLPFLAGHRMCPGESLARMELFISFATLLQHFRFVPHLELQRRNWIHLLALVVLSVLNAINCVLFLLCEQDALV</sequence>
<organism evidence="6 7">
    <name type="scientific">Ameca splendens</name>
    <dbReference type="NCBI Taxonomy" id="208324"/>
    <lineage>
        <taxon>Eukaryota</taxon>
        <taxon>Metazoa</taxon>
        <taxon>Chordata</taxon>
        <taxon>Craniata</taxon>
        <taxon>Vertebrata</taxon>
        <taxon>Euteleostomi</taxon>
        <taxon>Actinopterygii</taxon>
        <taxon>Neopterygii</taxon>
        <taxon>Teleostei</taxon>
        <taxon>Neoteleostei</taxon>
        <taxon>Acanthomorphata</taxon>
        <taxon>Ovalentaria</taxon>
        <taxon>Atherinomorphae</taxon>
        <taxon>Cyprinodontiformes</taxon>
        <taxon>Goodeidae</taxon>
        <taxon>Ameca</taxon>
    </lineage>
</organism>
<name>A0ABV0YUS8_9TELE</name>
<dbReference type="Pfam" id="PF00067">
    <property type="entry name" value="p450"/>
    <property type="match status" value="1"/>
</dbReference>
<evidence type="ECO:0000313" key="7">
    <source>
        <dbReference type="Proteomes" id="UP001469553"/>
    </source>
</evidence>
<accession>A0ABV0YUS8</accession>
<dbReference type="SUPFAM" id="SSF48264">
    <property type="entry name" value="Cytochrome P450"/>
    <property type="match status" value="1"/>
</dbReference>
<dbReference type="InterPro" id="IPR001128">
    <property type="entry name" value="Cyt_P450"/>
</dbReference>
<protein>
    <submittedName>
        <fullName evidence="6">Uncharacterized protein</fullName>
    </submittedName>
</protein>
<comment type="cofactor">
    <cofactor evidence="1">
        <name>heme</name>
        <dbReference type="ChEBI" id="CHEBI:30413"/>
    </cofactor>
</comment>
<reference evidence="6 7" key="1">
    <citation type="submission" date="2021-06" db="EMBL/GenBank/DDBJ databases">
        <authorList>
            <person name="Palmer J.M."/>
        </authorList>
    </citation>
    <scope>NUCLEOTIDE SEQUENCE [LARGE SCALE GENOMIC DNA]</scope>
    <source>
        <strain evidence="6 7">AS_MEX2019</strain>
        <tissue evidence="6">Muscle</tissue>
    </source>
</reference>
<evidence type="ECO:0000313" key="6">
    <source>
        <dbReference type="EMBL" id="MEQ2297566.1"/>
    </source>
</evidence>
<evidence type="ECO:0000256" key="2">
    <source>
        <dbReference type="ARBA" id="ARBA00010617"/>
    </source>
</evidence>
<gene>
    <name evidence="6" type="ORF">AMECASPLE_035955</name>
</gene>
<keyword evidence="4" id="KW-0408">Iron</keyword>
<dbReference type="PRINTS" id="PR00463">
    <property type="entry name" value="EP450I"/>
</dbReference>
<dbReference type="PANTHER" id="PTHR24300:SF319">
    <property type="entry name" value="CYTOCHROME P450, FAMILY 2, SUBFAMILY AC, POLYPEPTIDE 1"/>
    <property type="match status" value="1"/>
</dbReference>
<comment type="caution">
    <text evidence="6">The sequence shown here is derived from an EMBL/GenBank/DDBJ whole genome shotgun (WGS) entry which is preliminary data.</text>
</comment>
<comment type="similarity">
    <text evidence="2">Belongs to the cytochrome P450 family.</text>
</comment>
<keyword evidence="7" id="KW-1185">Reference proteome</keyword>
<keyword evidence="5" id="KW-1133">Transmembrane helix</keyword>
<keyword evidence="3" id="KW-0479">Metal-binding</keyword>